<sequence>MSGKRLIHKLRLQNILSYGNEGQEIELQPLNVIIGPNASGKSNLIEAIALLKATPTDLMVPIRKGGGISDFLWKGGKESPIAVIDATLEPPEDGRRQMLLRYQMKFTETGQRLELVDEAIENEQPYPGENEPYFFYRYQEGNPVINVQTEIEGRKKRSLERETLSPDQSVLSQRKDPDQYPQLTYLSNQFAQIGLYRNWQIGRDAAPRLPQKTDLPEYPLLEDGSNLGLVLNNLQHKIGSRVLIETLKKFYEKAEEISINIYGGTVQIFIREQGLKDPIPATRLSDGTLRFLFLMALLMHPNPGPLLCIEEPEIGLHPDILPTLAEMLVAASERTQLIITTHSDFLISALSPESVIVCDRNDFGSELRRLDPNRLKKWLDNYTLGDLWRMGELGGNRW</sequence>
<evidence type="ECO:0000313" key="3">
    <source>
        <dbReference type="EMBL" id="MBO0352345.1"/>
    </source>
</evidence>
<evidence type="ECO:0000313" key="4">
    <source>
        <dbReference type="Proteomes" id="UP000664844"/>
    </source>
</evidence>
<dbReference type="Pfam" id="PF13304">
    <property type="entry name" value="AAA_21"/>
    <property type="match status" value="1"/>
</dbReference>
<accession>A0ABS3FYY6</accession>
<evidence type="ECO:0000256" key="1">
    <source>
        <dbReference type="SAM" id="MobiDB-lite"/>
    </source>
</evidence>
<gene>
    <name evidence="3" type="ORF">J0895_25340</name>
</gene>
<protein>
    <submittedName>
        <fullName evidence="3">AAA family ATPase</fullName>
    </submittedName>
</protein>
<evidence type="ECO:0000259" key="2">
    <source>
        <dbReference type="Pfam" id="PF13304"/>
    </source>
</evidence>
<reference evidence="3 4" key="1">
    <citation type="submission" date="2021-03" db="EMBL/GenBank/DDBJ databases">
        <title>Metabolic Capacity of the Antarctic Cyanobacterium Phormidium pseudopriestleyi that Sustains Oxygenic Photosynthesis in the Presence of Hydrogen Sulfide.</title>
        <authorList>
            <person name="Lumian J.E."/>
            <person name="Jungblut A.D."/>
            <person name="Dillon M.L."/>
            <person name="Hawes I."/>
            <person name="Doran P.T."/>
            <person name="Mackey T.J."/>
            <person name="Dick G.J."/>
            <person name="Grettenberger C.L."/>
            <person name="Sumner D.Y."/>
        </authorList>
    </citation>
    <scope>NUCLEOTIDE SEQUENCE [LARGE SCALE GENOMIC DNA]</scope>
    <source>
        <strain evidence="3 4">FRX01</strain>
    </source>
</reference>
<name>A0ABS3FYY6_9CYAN</name>
<organism evidence="3 4">
    <name type="scientific">Phormidium pseudopriestleyi FRX01</name>
    <dbReference type="NCBI Taxonomy" id="1759528"/>
    <lineage>
        <taxon>Bacteria</taxon>
        <taxon>Bacillati</taxon>
        <taxon>Cyanobacteriota</taxon>
        <taxon>Cyanophyceae</taxon>
        <taxon>Oscillatoriophycideae</taxon>
        <taxon>Oscillatoriales</taxon>
        <taxon>Oscillatoriaceae</taxon>
        <taxon>Phormidium</taxon>
    </lineage>
</organism>
<dbReference type="InterPro" id="IPR027417">
    <property type="entry name" value="P-loop_NTPase"/>
</dbReference>
<comment type="caution">
    <text evidence="3">The sequence shown here is derived from an EMBL/GenBank/DDBJ whole genome shotgun (WGS) entry which is preliminary data.</text>
</comment>
<feature type="region of interest" description="Disordered" evidence="1">
    <location>
        <begin position="156"/>
        <end position="176"/>
    </location>
</feature>
<dbReference type="Proteomes" id="UP000664844">
    <property type="component" value="Unassembled WGS sequence"/>
</dbReference>
<feature type="domain" description="ATPase AAA-type core" evidence="2">
    <location>
        <begin position="30"/>
        <end position="348"/>
    </location>
</feature>
<dbReference type="PANTHER" id="PTHR32182">
    <property type="entry name" value="DNA REPLICATION AND REPAIR PROTEIN RECF"/>
    <property type="match status" value="1"/>
</dbReference>
<dbReference type="PIRSF" id="PIRSF029347">
    <property type="entry name" value="RecF"/>
    <property type="match status" value="1"/>
</dbReference>
<dbReference type="InterPro" id="IPR014555">
    <property type="entry name" value="RecF-like"/>
</dbReference>
<dbReference type="SUPFAM" id="SSF52540">
    <property type="entry name" value="P-loop containing nucleoside triphosphate hydrolases"/>
    <property type="match status" value="1"/>
</dbReference>
<proteinExistence type="predicted"/>
<dbReference type="PANTHER" id="PTHR32182:SF25">
    <property type="entry name" value="SLR1056 PROTEIN"/>
    <property type="match status" value="1"/>
</dbReference>
<dbReference type="EMBL" id="JAFLQW010000675">
    <property type="protein sequence ID" value="MBO0352345.1"/>
    <property type="molecule type" value="Genomic_DNA"/>
</dbReference>
<keyword evidence="4" id="KW-1185">Reference proteome</keyword>
<dbReference type="Gene3D" id="3.40.50.300">
    <property type="entry name" value="P-loop containing nucleotide triphosphate hydrolases"/>
    <property type="match status" value="1"/>
</dbReference>
<dbReference type="RefSeq" id="WP_207090756.1">
    <property type="nucleotide sequence ID" value="NZ_JAFLQW010000675.1"/>
</dbReference>
<dbReference type="InterPro" id="IPR003959">
    <property type="entry name" value="ATPase_AAA_core"/>
</dbReference>